<dbReference type="OrthoDB" id="9804758at2"/>
<dbReference type="RefSeq" id="WP_086109810.1">
    <property type="nucleotide sequence ID" value="NZ_CAWNGD010000057.1"/>
</dbReference>
<dbReference type="PANTHER" id="PTHR40072">
    <property type="entry name" value="MOLYBDOPTERIN-GUANINE DINUCLEOTIDE BIOSYNTHESIS ADAPTER PROTEIN-RELATED"/>
    <property type="match status" value="1"/>
</dbReference>
<organism evidence="2 3">
    <name type="scientific">Xenorhabdus vietnamensis</name>
    <dbReference type="NCBI Taxonomy" id="351656"/>
    <lineage>
        <taxon>Bacteria</taxon>
        <taxon>Pseudomonadati</taxon>
        <taxon>Pseudomonadota</taxon>
        <taxon>Gammaproteobacteria</taxon>
        <taxon>Enterobacterales</taxon>
        <taxon>Morganellaceae</taxon>
        <taxon>Xenorhabdus</taxon>
    </lineage>
</organism>
<feature type="domain" description="Molybdopterin-guanine dinucleotide biosynthesis protein B (MobB)" evidence="1">
    <location>
        <begin position="14"/>
        <end position="135"/>
    </location>
</feature>
<accession>A0A1Y2SA05</accession>
<proteinExistence type="predicted"/>
<dbReference type="Pfam" id="PF03205">
    <property type="entry name" value="MobB"/>
    <property type="match status" value="1"/>
</dbReference>
<evidence type="ECO:0000259" key="1">
    <source>
        <dbReference type="Pfam" id="PF03205"/>
    </source>
</evidence>
<dbReference type="STRING" id="351656.Xvie_02721"/>
<dbReference type="GO" id="GO:0006777">
    <property type="term" value="P:Mo-molybdopterin cofactor biosynthetic process"/>
    <property type="evidence" value="ECO:0007669"/>
    <property type="project" value="InterPro"/>
</dbReference>
<name>A0A1Y2SA05_9GAMM</name>
<protein>
    <submittedName>
        <fullName evidence="2">Molybdopterin-guanine dinucleotide biosynthesis protein MobB</fullName>
    </submittedName>
</protein>
<evidence type="ECO:0000313" key="3">
    <source>
        <dbReference type="Proteomes" id="UP000194350"/>
    </source>
</evidence>
<dbReference type="InterPro" id="IPR004435">
    <property type="entry name" value="MobB_dom"/>
</dbReference>
<dbReference type="NCBIfam" id="NF008021">
    <property type="entry name" value="PRK10751.1"/>
    <property type="match status" value="1"/>
</dbReference>
<keyword evidence="3" id="KW-1185">Reference proteome</keyword>
<dbReference type="GO" id="GO:0005525">
    <property type="term" value="F:GTP binding"/>
    <property type="evidence" value="ECO:0007669"/>
    <property type="project" value="InterPro"/>
</dbReference>
<comment type="caution">
    <text evidence="2">The sequence shown here is derived from an EMBL/GenBank/DDBJ whole genome shotgun (WGS) entry which is preliminary data.</text>
</comment>
<dbReference type="EMBL" id="MUBJ01000015">
    <property type="protein sequence ID" value="OTA15440.1"/>
    <property type="molecule type" value="Genomic_DNA"/>
</dbReference>
<dbReference type="CDD" id="cd03116">
    <property type="entry name" value="MobB"/>
    <property type="match status" value="1"/>
</dbReference>
<dbReference type="InterPro" id="IPR052539">
    <property type="entry name" value="MGD_biosynthesis_adapter"/>
</dbReference>
<reference evidence="2 3" key="1">
    <citation type="submission" date="2016-10" db="EMBL/GenBank/DDBJ databases">
        <title>Systematic genetic and metabolomic analysis of Xenorhabdus and Photorhabdus spp., highlights the requirements for a dual symbiotic and pathogenic life style.</title>
        <authorList>
            <person name="Tobias N.J."/>
            <person name="Wolff H."/>
            <person name="Djahanschiri B."/>
            <person name="Pidot S.J."/>
            <person name="Stinear T.P."/>
            <person name="Ebersberger I."/>
            <person name="Bode H.B."/>
        </authorList>
    </citation>
    <scope>NUCLEOTIDE SEQUENCE [LARGE SCALE GENOMIC DNA]</scope>
    <source>
        <strain evidence="2 3">DSM 22392</strain>
    </source>
</reference>
<dbReference type="Gene3D" id="3.40.50.300">
    <property type="entry name" value="P-loop containing nucleotide triphosphate hydrolases"/>
    <property type="match status" value="1"/>
</dbReference>
<dbReference type="NCBIfam" id="TIGR00176">
    <property type="entry name" value="mobB"/>
    <property type="match status" value="1"/>
</dbReference>
<dbReference type="Proteomes" id="UP000194350">
    <property type="component" value="Unassembled WGS sequence"/>
</dbReference>
<dbReference type="FunFam" id="3.40.50.300:FF:000920">
    <property type="entry name" value="Molybdopterin-guanine dinucleotide biosynthesis protein B"/>
    <property type="match status" value="1"/>
</dbReference>
<gene>
    <name evidence="2" type="ORF">Xvie_02721</name>
</gene>
<sequence length="192" mass="21656">MNRNINTCDTTLPILGITAYSGTGKTTLLKQVIPLLCQQHIRVGLIKHTHHNMDVDKPGKDSYELRKAGATQTLVASQQRWALMTETPDLPELNLYYLASRFDANSLDLILVEGFKQEPIPKIALYRDGLNRNCLSRNSMSPDFDEILDPYVLAIASDIPLATSLPQLDINQPEQITSFIAKWLYSQKTRKD</sequence>
<dbReference type="SUPFAM" id="SSF52540">
    <property type="entry name" value="P-loop containing nucleoside triphosphate hydrolases"/>
    <property type="match status" value="1"/>
</dbReference>
<dbReference type="PANTHER" id="PTHR40072:SF1">
    <property type="entry name" value="MOLYBDOPTERIN-GUANINE DINUCLEOTIDE BIOSYNTHESIS ADAPTER PROTEIN"/>
    <property type="match status" value="1"/>
</dbReference>
<dbReference type="AlphaFoldDB" id="A0A1Y2SA05"/>
<dbReference type="InterPro" id="IPR027417">
    <property type="entry name" value="P-loop_NTPase"/>
</dbReference>
<evidence type="ECO:0000313" key="2">
    <source>
        <dbReference type="EMBL" id="OTA15440.1"/>
    </source>
</evidence>